<proteinExistence type="predicted"/>
<feature type="region of interest" description="Disordered" evidence="1">
    <location>
        <begin position="1"/>
        <end position="70"/>
    </location>
</feature>
<accession>A0A179BQU0</accession>
<dbReference type="EMBL" id="LWBS01000253">
    <property type="protein sequence ID" value="OAP93799.1"/>
    <property type="molecule type" value="Genomic_DNA"/>
</dbReference>
<gene>
    <name evidence="2" type="ORF">A4U53_23880</name>
</gene>
<dbReference type="AlphaFoldDB" id="A0A179BQU0"/>
<feature type="compositionally biased region" description="Basic and acidic residues" evidence="1">
    <location>
        <begin position="28"/>
        <end position="53"/>
    </location>
</feature>
<sequence length="70" mass="7661">MRRNLVKGNRRRANGKGGSNDDQADGLVEDHGFQSGKAERADQEGKTEFRATESDQTTKSSDGHPADERS</sequence>
<feature type="compositionally biased region" description="Basic residues" evidence="1">
    <location>
        <begin position="1"/>
        <end position="14"/>
    </location>
</feature>
<protein>
    <submittedName>
        <fullName evidence="2">Uncharacterized protein</fullName>
    </submittedName>
</protein>
<feature type="compositionally biased region" description="Basic and acidic residues" evidence="1">
    <location>
        <begin position="61"/>
        <end position="70"/>
    </location>
</feature>
<reference evidence="2" key="1">
    <citation type="submission" date="2016-04" db="EMBL/GenBank/DDBJ databases">
        <title>Fast-growing isolate from the root nodules of Vavilovia formosa.</title>
        <authorList>
            <person name="Kimeklis A."/>
            <person name="Safronova V."/>
            <person name="Belimov A."/>
            <person name="Andronov E."/>
        </authorList>
    </citation>
    <scope>NUCLEOTIDE SEQUENCE [LARGE SCALE GENOMIC DNA]</scope>
    <source>
        <strain evidence="2">Vaf-46</strain>
    </source>
</reference>
<organism evidence="2">
    <name type="scientific">Rhizobium leguminosarum</name>
    <dbReference type="NCBI Taxonomy" id="384"/>
    <lineage>
        <taxon>Bacteria</taxon>
        <taxon>Pseudomonadati</taxon>
        <taxon>Pseudomonadota</taxon>
        <taxon>Alphaproteobacteria</taxon>
        <taxon>Hyphomicrobiales</taxon>
        <taxon>Rhizobiaceae</taxon>
        <taxon>Rhizobium/Agrobacterium group</taxon>
        <taxon>Rhizobium</taxon>
    </lineage>
</organism>
<comment type="caution">
    <text evidence="2">The sequence shown here is derived from an EMBL/GenBank/DDBJ whole genome shotgun (WGS) entry which is preliminary data.</text>
</comment>
<evidence type="ECO:0000256" key="1">
    <source>
        <dbReference type="SAM" id="MobiDB-lite"/>
    </source>
</evidence>
<evidence type="ECO:0000313" key="2">
    <source>
        <dbReference type="EMBL" id="OAP93799.1"/>
    </source>
</evidence>
<name>A0A179BQU0_RHILE</name>